<accession>A0A7U7G894</accession>
<dbReference type="AlphaFoldDB" id="A0A7U7G894"/>
<keyword evidence="2" id="KW-1185">Reference proteome</keyword>
<proteinExistence type="predicted"/>
<organism evidence="1 2">
    <name type="scientific">Candidatus Contendobacter odensis Run_B_J11</name>
    <dbReference type="NCBI Taxonomy" id="1400861"/>
    <lineage>
        <taxon>Bacteria</taxon>
        <taxon>Pseudomonadati</taxon>
        <taxon>Pseudomonadota</taxon>
        <taxon>Gammaproteobacteria</taxon>
        <taxon>Candidatus Competibacteraceae</taxon>
        <taxon>Candidatus Contendibacter</taxon>
    </lineage>
</organism>
<dbReference type="Proteomes" id="UP000019184">
    <property type="component" value="Unassembled WGS sequence"/>
</dbReference>
<evidence type="ECO:0000313" key="2">
    <source>
        <dbReference type="Proteomes" id="UP000019184"/>
    </source>
</evidence>
<dbReference type="EMBL" id="CBTK010000028">
    <property type="protein sequence ID" value="CDH43528.1"/>
    <property type="molecule type" value="Genomic_DNA"/>
</dbReference>
<reference evidence="1 2" key="1">
    <citation type="journal article" date="2014" name="ISME J.">
        <title>Candidatus Competibacter-lineage genomes retrieved from metagenomes reveal functional metabolic diversity.</title>
        <authorList>
            <person name="McIlroy S.J."/>
            <person name="Albertsen M."/>
            <person name="Andresen E.K."/>
            <person name="Saunders A.M."/>
            <person name="Kristiansen R."/>
            <person name="Stokholm-Bjerregaard M."/>
            <person name="Nielsen K.L."/>
            <person name="Nielsen P.H."/>
        </authorList>
    </citation>
    <scope>NUCLEOTIDE SEQUENCE [LARGE SCALE GENOMIC DNA]</scope>
    <source>
        <strain evidence="1 2">Run_B_J11</strain>
    </source>
</reference>
<evidence type="ECO:0000313" key="1">
    <source>
        <dbReference type="EMBL" id="CDH43528.1"/>
    </source>
</evidence>
<sequence length="40" mass="4912">MDRMDYYYSVYTDRVIAPSQTILDWKTQDHDEACDRYECD</sequence>
<protein>
    <submittedName>
        <fullName evidence="1">Uncharacterized protein</fullName>
    </submittedName>
</protein>
<comment type="caution">
    <text evidence="1">The sequence shown here is derived from an EMBL/GenBank/DDBJ whole genome shotgun (WGS) entry which is preliminary data.</text>
</comment>
<name>A0A7U7G894_9GAMM</name>
<gene>
    <name evidence="1" type="ORF">BN874_1230038</name>
</gene>